<sequence>MQSTQTRSYYGKKFPPEVVKRILQNLHHDLNELPFHYALVGKDWFRIWLSYGWKKVRDIYRILIALTQGEIRTSPTEANWLRFESVYAPHVQHIVLRPCVNRPPAMRGIARLYMLFLERYPTALSIPDAENGPLRIFRNLRFISLLSFCCVELPETVGHFIAIAYMISHPGVIGFEVVEHHQKLRKHGIQLGYTYQGVSVHGTPGSYQIQVHLKRFGVYGPKKFKRWLDVLGGAWAKTSSRNIMLPKDKEGLDSLAAKGYNNHSTVFFTHTVRRTPEEIKGLPLLLGSWTSLREVDLKFSWVVALQFLNNLLRGHSQTLTKVRFELQYKLSKGCGIEDDSGLLEALRVRSLFEKISVCAPSLLSLEIIVHPVDSTMLEYENVVRSTRSITFDVLRPLRGCSKLKVLKIRDIYPPMMNTRDVDRLVKGWSEMNTFALAPSKDVLGQWHARKGGWKDTSLAMTMVDVGVVRVFSKRCPRLSSFEVLLGRSPTRMELGQLNFNAPRLAKVKTIFINNFGLVPRGSDVYWFRGESGL</sequence>
<comment type="caution">
    <text evidence="1">The sequence shown here is derived from an EMBL/GenBank/DDBJ whole genome shotgun (WGS) entry which is preliminary data.</text>
</comment>
<dbReference type="AlphaFoldDB" id="A0A9P7V4X5"/>
<gene>
    <name evidence="1" type="ORF">E1B28_002067</name>
</gene>
<protein>
    <submittedName>
        <fullName evidence="1">Uncharacterized protein</fullName>
    </submittedName>
</protein>
<reference evidence="1" key="1">
    <citation type="journal article" date="2021" name="Genome Biol. Evol.">
        <title>The assembled and annotated genome of the fairy-ring fungus Marasmius oreades.</title>
        <authorList>
            <person name="Hiltunen M."/>
            <person name="Ament-Velasquez S.L."/>
            <person name="Johannesson H."/>
        </authorList>
    </citation>
    <scope>NUCLEOTIDE SEQUENCE</scope>
    <source>
        <strain evidence="1">03SP1</strain>
    </source>
</reference>
<dbReference type="OrthoDB" id="3011109at2759"/>
<dbReference type="RefSeq" id="XP_043016764.1">
    <property type="nucleotide sequence ID" value="XM_043148050.1"/>
</dbReference>
<proteinExistence type="predicted"/>
<dbReference type="KEGG" id="more:E1B28_002067"/>
<keyword evidence="2" id="KW-1185">Reference proteome</keyword>
<name>A0A9P7V4X5_9AGAR</name>
<evidence type="ECO:0000313" key="1">
    <source>
        <dbReference type="EMBL" id="KAG7100294.1"/>
    </source>
</evidence>
<organism evidence="1 2">
    <name type="scientific">Marasmius oreades</name>
    <name type="common">fairy-ring Marasmius</name>
    <dbReference type="NCBI Taxonomy" id="181124"/>
    <lineage>
        <taxon>Eukaryota</taxon>
        <taxon>Fungi</taxon>
        <taxon>Dikarya</taxon>
        <taxon>Basidiomycota</taxon>
        <taxon>Agaricomycotina</taxon>
        <taxon>Agaricomycetes</taxon>
        <taxon>Agaricomycetidae</taxon>
        <taxon>Agaricales</taxon>
        <taxon>Marasmiineae</taxon>
        <taxon>Marasmiaceae</taxon>
        <taxon>Marasmius</taxon>
    </lineage>
</organism>
<accession>A0A9P7V4X5</accession>
<dbReference type="GeneID" id="66071143"/>
<dbReference type="EMBL" id="CM032181">
    <property type="protein sequence ID" value="KAG7100294.1"/>
    <property type="molecule type" value="Genomic_DNA"/>
</dbReference>
<evidence type="ECO:0000313" key="2">
    <source>
        <dbReference type="Proteomes" id="UP001049176"/>
    </source>
</evidence>
<dbReference type="Proteomes" id="UP001049176">
    <property type="component" value="Chromosome 1"/>
</dbReference>